<name>A0AAW2C545_9ROSI</name>
<keyword evidence="2" id="KW-1185">Reference proteome</keyword>
<protein>
    <submittedName>
        <fullName evidence="1">Uncharacterized protein</fullName>
    </submittedName>
</protein>
<proteinExistence type="predicted"/>
<evidence type="ECO:0000313" key="1">
    <source>
        <dbReference type="EMBL" id="KAK9992170.1"/>
    </source>
</evidence>
<reference evidence="1 2" key="1">
    <citation type="submission" date="2024-01" db="EMBL/GenBank/DDBJ databases">
        <title>A telomere-to-telomere, gap-free genome of sweet tea (Lithocarpus litseifolius).</title>
        <authorList>
            <person name="Zhou J."/>
        </authorList>
    </citation>
    <scope>NUCLEOTIDE SEQUENCE [LARGE SCALE GENOMIC DNA]</scope>
    <source>
        <strain evidence="1">Zhou-2022a</strain>
        <tissue evidence="1">Leaf</tissue>
    </source>
</reference>
<comment type="caution">
    <text evidence="1">The sequence shown here is derived from an EMBL/GenBank/DDBJ whole genome shotgun (WGS) entry which is preliminary data.</text>
</comment>
<sequence>METKLSVSEMQPIKAELDFPSMLVVPSVRRSGGLALLWKNEVVVDTQTYSPNHIDAHVSSPIQALWRLTGVYGHPEEGLKTAYSDHDPILLNTEPTVTRHRRSKKMQRIHEVRKEINELMHHEEVFWRQRSRSIWLPAGDKNTKFFHQRASQRQHKSTIEGLNDTSGRWCTDIGEIADITEEYYKRLFTASNNLNMGDVLASVDRVVTGEMARKLVRPYTEEEVQTALFQMHPSKAPSPDGMSPFFFQRF</sequence>
<dbReference type="EMBL" id="JAZDWU010000009">
    <property type="protein sequence ID" value="KAK9992170.1"/>
    <property type="molecule type" value="Genomic_DNA"/>
</dbReference>
<dbReference type="AlphaFoldDB" id="A0AAW2C545"/>
<evidence type="ECO:0000313" key="2">
    <source>
        <dbReference type="Proteomes" id="UP001459277"/>
    </source>
</evidence>
<gene>
    <name evidence="1" type="ORF">SO802_027155</name>
</gene>
<dbReference type="Proteomes" id="UP001459277">
    <property type="component" value="Unassembled WGS sequence"/>
</dbReference>
<accession>A0AAW2C545</accession>
<organism evidence="1 2">
    <name type="scientific">Lithocarpus litseifolius</name>
    <dbReference type="NCBI Taxonomy" id="425828"/>
    <lineage>
        <taxon>Eukaryota</taxon>
        <taxon>Viridiplantae</taxon>
        <taxon>Streptophyta</taxon>
        <taxon>Embryophyta</taxon>
        <taxon>Tracheophyta</taxon>
        <taxon>Spermatophyta</taxon>
        <taxon>Magnoliopsida</taxon>
        <taxon>eudicotyledons</taxon>
        <taxon>Gunneridae</taxon>
        <taxon>Pentapetalae</taxon>
        <taxon>rosids</taxon>
        <taxon>fabids</taxon>
        <taxon>Fagales</taxon>
        <taxon>Fagaceae</taxon>
        <taxon>Lithocarpus</taxon>
    </lineage>
</organism>